<dbReference type="AlphaFoldDB" id="A0A1E4S5Z5"/>
<reference evidence="1 2" key="1">
    <citation type="journal article" date="2016" name="Proc. Natl. Acad. Sci. U.S.A.">
        <title>Comparative genomics of biotechnologically important yeasts.</title>
        <authorList>
            <person name="Riley R."/>
            <person name="Haridas S."/>
            <person name="Wolfe K.H."/>
            <person name="Lopes M.R."/>
            <person name="Hittinger C.T."/>
            <person name="Goeker M."/>
            <person name="Salamov A.A."/>
            <person name="Wisecaver J.H."/>
            <person name="Long T.M."/>
            <person name="Calvey C.H."/>
            <person name="Aerts A.L."/>
            <person name="Barry K.W."/>
            <person name="Choi C."/>
            <person name="Clum A."/>
            <person name="Coughlan A.Y."/>
            <person name="Deshpande S."/>
            <person name="Douglass A.P."/>
            <person name="Hanson S.J."/>
            <person name="Klenk H.-P."/>
            <person name="LaButti K.M."/>
            <person name="Lapidus A."/>
            <person name="Lindquist E.A."/>
            <person name="Lipzen A.M."/>
            <person name="Meier-Kolthoff J.P."/>
            <person name="Ohm R.A."/>
            <person name="Otillar R.P."/>
            <person name="Pangilinan J.L."/>
            <person name="Peng Y."/>
            <person name="Rokas A."/>
            <person name="Rosa C.A."/>
            <person name="Scheuner C."/>
            <person name="Sibirny A.A."/>
            <person name="Slot J.C."/>
            <person name="Stielow J.B."/>
            <person name="Sun H."/>
            <person name="Kurtzman C.P."/>
            <person name="Blackwell M."/>
            <person name="Grigoriev I.V."/>
            <person name="Jeffries T.W."/>
        </authorList>
    </citation>
    <scope>NUCLEOTIDE SEQUENCE [LARGE SCALE GENOMIC DNA]</scope>
    <source>
        <strain evidence="2">ATCC 18201 / CBS 1600 / BCRC 20928 / JCM 3617 / NBRC 0987 / NRRL Y-1542</strain>
    </source>
</reference>
<proteinExistence type="predicted"/>
<gene>
    <name evidence="1" type="ORF">CYBJADRAFT_166595</name>
</gene>
<protein>
    <submittedName>
        <fullName evidence="1">Uncharacterized protein</fullName>
    </submittedName>
</protein>
<dbReference type="RefSeq" id="XP_020071851.1">
    <property type="nucleotide sequence ID" value="XM_020214550.1"/>
</dbReference>
<name>A0A1E4S5Z5_CYBJN</name>
<dbReference type="Proteomes" id="UP000094389">
    <property type="component" value="Unassembled WGS sequence"/>
</dbReference>
<dbReference type="EMBL" id="KV453927">
    <property type="protein sequence ID" value="ODV74812.1"/>
    <property type="molecule type" value="Genomic_DNA"/>
</dbReference>
<dbReference type="GeneID" id="30988946"/>
<sequence>MGAFGVYVFDEDMACDALAGALHLENPLDEFLKQFRASIETDYLEIDDCGYTLAYTILLLGLKDIQIINKMDDAELGSPYRENVLRFIENNRADWLHVVNKGLYYDAAKAAIDAVLSEKSESRELWADTDSLQDWINVVNGLKSEL</sequence>
<accession>A0A1E4S5Z5</accession>
<evidence type="ECO:0000313" key="2">
    <source>
        <dbReference type="Proteomes" id="UP000094389"/>
    </source>
</evidence>
<dbReference type="Pfam" id="PF14078">
    <property type="entry name" value="DUF4259"/>
    <property type="match status" value="1"/>
</dbReference>
<organism evidence="1 2">
    <name type="scientific">Cyberlindnera jadinii (strain ATCC 18201 / CBS 1600 / BCRC 20928 / JCM 3617 / NBRC 0987 / NRRL Y-1542)</name>
    <name type="common">Torula yeast</name>
    <name type="synonym">Candida utilis</name>
    <dbReference type="NCBI Taxonomy" id="983966"/>
    <lineage>
        <taxon>Eukaryota</taxon>
        <taxon>Fungi</taxon>
        <taxon>Dikarya</taxon>
        <taxon>Ascomycota</taxon>
        <taxon>Saccharomycotina</taxon>
        <taxon>Saccharomycetes</taxon>
        <taxon>Phaffomycetales</taxon>
        <taxon>Phaffomycetaceae</taxon>
        <taxon>Cyberlindnera</taxon>
    </lineage>
</organism>
<evidence type="ECO:0000313" key="1">
    <source>
        <dbReference type="EMBL" id="ODV74812.1"/>
    </source>
</evidence>
<keyword evidence="2" id="KW-1185">Reference proteome</keyword>
<dbReference type="OrthoDB" id="10535169at2759"/>
<dbReference type="InterPro" id="IPR025355">
    <property type="entry name" value="DUF4259"/>
</dbReference>